<reference evidence="3" key="1">
    <citation type="submission" date="2014-09" db="EMBL/GenBank/DDBJ databases">
        <authorList>
            <person name="Mudge J."/>
            <person name="Ramaraj T."/>
            <person name="Lindquist I.E."/>
            <person name="Bharti A.K."/>
            <person name="Sundararajan A."/>
            <person name="Cameron C.T."/>
            <person name="Woodward J.E."/>
            <person name="May G.D."/>
            <person name="Brubaker C."/>
            <person name="Broadhvest J."/>
            <person name="Wilkins T.A."/>
        </authorList>
    </citation>
    <scope>NUCLEOTIDE SEQUENCE</scope>
    <source>
        <strain evidence="3">cv. AKA8401</strain>
    </source>
</reference>
<dbReference type="Proteomes" id="UP000032142">
    <property type="component" value="Unassembled WGS sequence"/>
</dbReference>
<feature type="region of interest" description="Disordered" evidence="1">
    <location>
        <begin position="1"/>
        <end position="32"/>
    </location>
</feature>
<name>A0A0B0NXA1_GOSAR</name>
<evidence type="ECO:0000256" key="1">
    <source>
        <dbReference type="SAM" id="MobiDB-lite"/>
    </source>
</evidence>
<organism evidence="2 3">
    <name type="scientific">Gossypium arboreum</name>
    <name type="common">Tree cotton</name>
    <name type="synonym">Gossypium nanking</name>
    <dbReference type="NCBI Taxonomy" id="29729"/>
    <lineage>
        <taxon>Eukaryota</taxon>
        <taxon>Viridiplantae</taxon>
        <taxon>Streptophyta</taxon>
        <taxon>Embryophyta</taxon>
        <taxon>Tracheophyta</taxon>
        <taxon>Spermatophyta</taxon>
        <taxon>Magnoliopsida</taxon>
        <taxon>eudicotyledons</taxon>
        <taxon>Gunneridae</taxon>
        <taxon>Pentapetalae</taxon>
        <taxon>rosids</taxon>
        <taxon>malvids</taxon>
        <taxon>Malvales</taxon>
        <taxon>Malvaceae</taxon>
        <taxon>Malvoideae</taxon>
        <taxon>Gossypium</taxon>
    </lineage>
</organism>
<dbReference type="EMBL" id="KN406354">
    <property type="protein sequence ID" value="KHG16504.1"/>
    <property type="molecule type" value="Genomic_DNA"/>
</dbReference>
<keyword evidence="3" id="KW-1185">Reference proteome</keyword>
<proteinExistence type="predicted"/>
<accession>A0A0B0NXA1</accession>
<gene>
    <name evidence="2" type="ORF">F383_07018</name>
</gene>
<sequence length="32" mass="3480">MSQLHGPITNTLTQYPNQSPNGPNTKPNFGKP</sequence>
<protein>
    <submittedName>
        <fullName evidence="2">Uncharacterized protein</fullName>
    </submittedName>
</protein>
<evidence type="ECO:0000313" key="2">
    <source>
        <dbReference type="EMBL" id="KHG16504.1"/>
    </source>
</evidence>
<evidence type="ECO:0000313" key="3">
    <source>
        <dbReference type="Proteomes" id="UP000032142"/>
    </source>
</evidence>
<dbReference type="AlphaFoldDB" id="A0A0B0NXA1"/>